<dbReference type="KEGG" id="bcom:BAUCODRAFT_520000"/>
<evidence type="ECO:0000313" key="2">
    <source>
        <dbReference type="Proteomes" id="UP000011761"/>
    </source>
</evidence>
<dbReference type="AlphaFoldDB" id="M2MEF6"/>
<keyword evidence="2" id="KW-1185">Reference proteome</keyword>
<dbReference type="GeneID" id="19115120"/>
<dbReference type="EMBL" id="KB445557">
    <property type="protein sequence ID" value="EMC94956.1"/>
    <property type="molecule type" value="Genomic_DNA"/>
</dbReference>
<protein>
    <submittedName>
        <fullName evidence="1">Uncharacterized protein</fullName>
    </submittedName>
</protein>
<accession>M2MEF6</accession>
<dbReference type="HOGENOM" id="CLU_2372461_0_0_1"/>
<dbReference type="RefSeq" id="XP_007677652.1">
    <property type="nucleotide sequence ID" value="XM_007679462.1"/>
</dbReference>
<evidence type="ECO:0000313" key="1">
    <source>
        <dbReference type="EMBL" id="EMC94956.1"/>
    </source>
</evidence>
<proteinExistence type="predicted"/>
<organism evidence="1 2">
    <name type="scientific">Baudoinia panamericana (strain UAMH 10762)</name>
    <name type="common">Angels' share fungus</name>
    <name type="synonym">Baudoinia compniacensis (strain UAMH 10762)</name>
    <dbReference type="NCBI Taxonomy" id="717646"/>
    <lineage>
        <taxon>Eukaryota</taxon>
        <taxon>Fungi</taxon>
        <taxon>Dikarya</taxon>
        <taxon>Ascomycota</taxon>
        <taxon>Pezizomycotina</taxon>
        <taxon>Dothideomycetes</taxon>
        <taxon>Dothideomycetidae</taxon>
        <taxon>Mycosphaerellales</taxon>
        <taxon>Teratosphaeriaceae</taxon>
        <taxon>Baudoinia</taxon>
    </lineage>
</organism>
<reference evidence="1 2" key="1">
    <citation type="journal article" date="2012" name="PLoS Pathog.">
        <title>Diverse lifestyles and strategies of plant pathogenesis encoded in the genomes of eighteen Dothideomycetes fungi.</title>
        <authorList>
            <person name="Ohm R.A."/>
            <person name="Feau N."/>
            <person name="Henrissat B."/>
            <person name="Schoch C.L."/>
            <person name="Horwitz B.A."/>
            <person name="Barry K.W."/>
            <person name="Condon B.J."/>
            <person name="Copeland A.C."/>
            <person name="Dhillon B."/>
            <person name="Glaser F."/>
            <person name="Hesse C.N."/>
            <person name="Kosti I."/>
            <person name="LaButti K."/>
            <person name="Lindquist E.A."/>
            <person name="Lucas S."/>
            <person name="Salamov A.A."/>
            <person name="Bradshaw R.E."/>
            <person name="Ciuffetti L."/>
            <person name="Hamelin R.C."/>
            <person name="Kema G.H.J."/>
            <person name="Lawrence C."/>
            <person name="Scott J.A."/>
            <person name="Spatafora J.W."/>
            <person name="Turgeon B.G."/>
            <person name="de Wit P.J.G.M."/>
            <person name="Zhong S."/>
            <person name="Goodwin S.B."/>
            <person name="Grigoriev I.V."/>
        </authorList>
    </citation>
    <scope>NUCLEOTIDE SEQUENCE [LARGE SCALE GENOMIC DNA]</scope>
    <source>
        <strain evidence="1 2">UAMH 10762</strain>
    </source>
</reference>
<gene>
    <name evidence="1" type="ORF">BAUCODRAFT_520000</name>
</gene>
<sequence>MPLVPMQLASRCCPASVPQIYLVHRPCADRPKNHNLHFVLMGRRQRFQLRADLGSVEQWVPRSALATPAFCSHELHDYCMYACGKPRSRPRSLGV</sequence>
<dbReference type="Proteomes" id="UP000011761">
    <property type="component" value="Unassembled WGS sequence"/>
</dbReference>
<name>M2MEF6_BAUPA</name>